<dbReference type="GO" id="GO:0005737">
    <property type="term" value="C:cytoplasm"/>
    <property type="evidence" value="ECO:0007669"/>
    <property type="project" value="UniProtKB-ARBA"/>
</dbReference>
<dbReference type="PANTHER" id="PTHR12919">
    <property type="entry name" value="30S RIBOSOMAL PROTEIN S16"/>
    <property type="match status" value="1"/>
</dbReference>
<dbReference type="InterPro" id="IPR023803">
    <property type="entry name" value="Ribosomal_bS16_dom_sf"/>
</dbReference>
<evidence type="ECO:0000256" key="2">
    <source>
        <dbReference type="ARBA" id="ARBA00023274"/>
    </source>
</evidence>
<reference evidence="5" key="1">
    <citation type="submission" date="2017-09" db="EMBL/GenBank/DDBJ databases">
        <title>Depth-based differentiation of microbial function through sediment-hosted aquifers and enrichment of novel symbionts in the deep terrestrial subsurface.</title>
        <authorList>
            <person name="Probst A.J."/>
            <person name="Ladd B."/>
            <person name="Jarett J.K."/>
            <person name="Geller-Mcgrath D.E."/>
            <person name="Sieber C.M.K."/>
            <person name="Emerson J.B."/>
            <person name="Anantharaman K."/>
            <person name="Thomas B.C."/>
            <person name="Malmstrom R."/>
            <person name="Stieglmeier M."/>
            <person name="Klingl A."/>
            <person name="Woyke T."/>
            <person name="Ryan C.M."/>
            <person name="Banfield J.F."/>
        </authorList>
    </citation>
    <scope>NUCLEOTIDE SEQUENCE [LARGE SCALE GENOMIC DNA]</scope>
</reference>
<dbReference type="HAMAP" id="MF_00385">
    <property type="entry name" value="Ribosomal_bS16"/>
    <property type="match status" value="1"/>
</dbReference>
<evidence type="ECO:0000256" key="1">
    <source>
        <dbReference type="ARBA" id="ARBA00022980"/>
    </source>
</evidence>
<dbReference type="EMBL" id="PEUX01000032">
    <property type="protein sequence ID" value="PIV10263.1"/>
    <property type="molecule type" value="Genomic_DNA"/>
</dbReference>
<dbReference type="SUPFAM" id="SSF54565">
    <property type="entry name" value="Ribosomal protein S16"/>
    <property type="match status" value="1"/>
</dbReference>
<evidence type="ECO:0000313" key="5">
    <source>
        <dbReference type="Proteomes" id="UP000229894"/>
    </source>
</evidence>
<comment type="caution">
    <text evidence="4">The sequence shown here is derived from an EMBL/GenBank/DDBJ whole genome shotgun (WGS) entry which is preliminary data.</text>
</comment>
<dbReference type="Pfam" id="PF00886">
    <property type="entry name" value="Ribosomal_S16"/>
    <property type="match status" value="1"/>
</dbReference>
<dbReference type="PANTHER" id="PTHR12919:SF20">
    <property type="entry name" value="SMALL RIBOSOMAL SUBUNIT PROTEIN BS16M"/>
    <property type="match status" value="1"/>
</dbReference>
<evidence type="ECO:0000313" key="4">
    <source>
        <dbReference type="EMBL" id="PIV10263.1"/>
    </source>
</evidence>
<dbReference type="InterPro" id="IPR000307">
    <property type="entry name" value="Ribosomal_bS16"/>
</dbReference>
<dbReference type="GO" id="GO:0003735">
    <property type="term" value="F:structural constituent of ribosome"/>
    <property type="evidence" value="ECO:0007669"/>
    <property type="project" value="InterPro"/>
</dbReference>
<accession>A0A2M7BUL4</accession>
<dbReference type="GO" id="GO:0015935">
    <property type="term" value="C:small ribosomal subunit"/>
    <property type="evidence" value="ECO:0007669"/>
    <property type="project" value="TreeGrafter"/>
</dbReference>
<dbReference type="Gene3D" id="3.30.1320.10">
    <property type="match status" value="1"/>
</dbReference>
<proteinExistence type="inferred from homology"/>
<dbReference type="Proteomes" id="UP000229894">
    <property type="component" value="Unassembled WGS sequence"/>
</dbReference>
<dbReference type="AlphaFoldDB" id="A0A2M7BUL4"/>
<organism evidence="4 5">
    <name type="scientific">Candidatus Portnoybacteria bacterium CG03_land_8_20_14_0_80_41_10</name>
    <dbReference type="NCBI Taxonomy" id="1974808"/>
    <lineage>
        <taxon>Bacteria</taxon>
        <taxon>Candidatus Portnoyibacteriota</taxon>
    </lineage>
</organism>
<keyword evidence="1 3" id="KW-0689">Ribosomal protein</keyword>
<evidence type="ECO:0000256" key="3">
    <source>
        <dbReference type="HAMAP-Rule" id="MF_00385"/>
    </source>
</evidence>
<sequence length="111" mass="12506">MIIIRLVRTGKKNSPSFRLVLVKKTAPPKGGRFLEILGSYNPRRLLKKGTASSKKEVILNTERIKYWLSQGIKISATVHNLLVSQGLIREKKIRKKISAKKNPASGEKIKD</sequence>
<gene>
    <name evidence="3 4" type="primary">rpsP</name>
    <name evidence="4" type="ORF">COS49_01450</name>
</gene>
<keyword evidence="2 3" id="KW-0687">Ribonucleoprotein</keyword>
<comment type="similarity">
    <text evidence="3">Belongs to the bacterial ribosomal protein bS16 family.</text>
</comment>
<protein>
    <recommendedName>
        <fullName evidence="3">Small ribosomal subunit protein bS16</fullName>
    </recommendedName>
</protein>
<dbReference type="NCBIfam" id="TIGR00002">
    <property type="entry name" value="S16"/>
    <property type="match status" value="1"/>
</dbReference>
<name>A0A2M7BUL4_9BACT</name>
<dbReference type="GO" id="GO:0006412">
    <property type="term" value="P:translation"/>
    <property type="evidence" value="ECO:0007669"/>
    <property type="project" value="UniProtKB-UniRule"/>
</dbReference>